<name>A0A6C0BCX4_9ZZZZ</name>
<reference evidence="1" key="1">
    <citation type="journal article" date="2020" name="Nature">
        <title>Giant virus diversity and host interactions through global metagenomics.</title>
        <authorList>
            <person name="Schulz F."/>
            <person name="Roux S."/>
            <person name="Paez-Espino D."/>
            <person name="Jungbluth S."/>
            <person name="Walsh D.A."/>
            <person name="Denef V.J."/>
            <person name="McMahon K.D."/>
            <person name="Konstantinidis K.T."/>
            <person name="Eloe-Fadrosh E.A."/>
            <person name="Kyrpides N.C."/>
            <person name="Woyke T."/>
        </authorList>
    </citation>
    <scope>NUCLEOTIDE SEQUENCE</scope>
    <source>
        <strain evidence="1">GVMAG-M-3300010160-26</strain>
    </source>
</reference>
<dbReference type="Gene3D" id="3.60.10.10">
    <property type="entry name" value="Endonuclease/exonuclease/phosphatase"/>
    <property type="match status" value="1"/>
</dbReference>
<evidence type="ECO:0000313" key="1">
    <source>
        <dbReference type="EMBL" id="QHS89654.1"/>
    </source>
</evidence>
<protein>
    <submittedName>
        <fullName evidence="1">Uncharacterized protein</fullName>
    </submittedName>
</protein>
<sequence length="282" mass="32162">MTENLLTYYFGNGGKTDNKPSELNTSELPNKTFANNHECEIELPTCFNYNDYNSTSNRSIVTQESPNFDDTSIQHLINNNSINIAYLSFSSIPSKTNIKKIIDLLINNDNKDILCLVGVYNLANTILEYAGFSLNLFVKFEPKGSKFFIGSDSGMVIISRYPCVVNFIESFDYNLFSDKFCRYGILKTSIYLPNRFIPIVLYCTNIQERISYKFYDRFSTILHNTIILCDYSENFAGKVQCGNFKPVELQAGIYSTFPETIYGINSSYGSLTDIIHNIEISY</sequence>
<dbReference type="SUPFAM" id="SSF56219">
    <property type="entry name" value="DNase I-like"/>
    <property type="match status" value="1"/>
</dbReference>
<accession>A0A6C0BCX4</accession>
<dbReference type="InterPro" id="IPR036691">
    <property type="entry name" value="Endo/exonu/phosph_ase_sf"/>
</dbReference>
<proteinExistence type="predicted"/>
<dbReference type="EMBL" id="MN739115">
    <property type="protein sequence ID" value="QHS89654.1"/>
    <property type="molecule type" value="Genomic_DNA"/>
</dbReference>
<organism evidence="1">
    <name type="scientific">viral metagenome</name>
    <dbReference type="NCBI Taxonomy" id="1070528"/>
    <lineage>
        <taxon>unclassified sequences</taxon>
        <taxon>metagenomes</taxon>
        <taxon>organismal metagenomes</taxon>
    </lineage>
</organism>
<dbReference type="AlphaFoldDB" id="A0A6C0BCX4"/>